<reference evidence="2 3" key="1">
    <citation type="submission" date="2017-11" db="EMBL/GenBank/DDBJ databases">
        <title>Draft Genome Sequence of Sporolactobacillus inulinus NBRC 111894 Isolated from Koso, a Japanese Sugar-Vegetable Fermented Beverage.</title>
        <authorList>
            <person name="Chiou T.Y."/>
            <person name="Oshima K."/>
            <person name="Suda W."/>
            <person name="Hattori M."/>
            <person name="Takahashi T."/>
        </authorList>
    </citation>
    <scope>NUCLEOTIDE SEQUENCE [LARGE SCALE GENOMIC DNA]</scope>
    <source>
        <strain evidence="2 3">NBRC111894</strain>
    </source>
</reference>
<name>A0A4Y1ZCJ2_9BACL</name>
<feature type="compositionally biased region" description="Basic and acidic residues" evidence="1">
    <location>
        <begin position="10"/>
        <end position="21"/>
    </location>
</feature>
<evidence type="ECO:0000313" key="2">
    <source>
        <dbReference type="EMBL" id="GAY76734.1"/>
    </source>
</evidence>
<dbReference type="EMBL" id="BEXB01000017">
    <property type="protein sequence ID" value="GAY76734.1"/>
    <property type="molecule type" value="Genomic_DNA"/>
</dbReference>
<organism evidence="2 3">
    <name type="scientific">Sporolactobacillus inulinus</name>
    <dbReference type="NCBI Taxonomy" id="2078"/>
    <lineage>
        <taxon>Bacteria</taxon>
        <taxon>Bacillati</taxon>
        <taxon>Bacillota</taxon>
        <taxon>Bacilli</taxon>
        <taxon>Bacillales</taxon>
        <taxon>Sporolactobacillaceae</taxon>
        <taxon>Sporolactobacillus</taxon>
    </lineage>
</organism>
<evidence type="ECO:0000256" key="1">
    <source>
        <dbReference type="SAM" id="MobiDB-lite"/>
    </source>
</evidence>
<sequence length="94" mass="10778">MVRPRQASNRSDDSAPKRREPIAQGWSSEQPVNPSGCIRQPNVHRKQDNDRVHRRMHEHGYPNPAGFMIGITKKEANHKIDKQMRKVKVTGGED</sequence>
<dbReference type="Proteomes" id="UP000319716">
    <property type="component" value="Unassembled WGS sequence"/>
</dbReference>
<proteinExistence type="predicted"/>
<protein>
    <submittedName>
        <fullName evidence="2">Uncharacterized protein</fullName>
    </submittedName>
</protein>
<evidence type="ECO:0000313" key="3">
    <source>
        <dbReference type="Proteomes" id="UP000319716"/>
    </source>
</evidence>
<feature type="region of interest" description="Disordered" evidence="1">
    <location>
        <begin position="1"/>
        <end position="68"/>
    </location>
</feature>
<accession>A0A4Y1ZCJ2</accession>
<dbReference type="AlphaFoldDB" id="A0A4Y1ZCJ2"/>
<gene>
    <name evidence="2" type="ORF">NBRC111894_2288</name>
</gene>
<comment type="caution">
    <text evidence="2">The sequence shown here is derived from an EMBL/GenBank/DDBJ whole genome shotgun (WGS) entry which is preliminary data.</text>
</comment>